<reference evidence="2" key="1">
    <citation type="journal article" date="2019" name="Int. J. Syst. Evol. Microbiol.">
        <title>The Global Catalogue of Microorganisms (GCM) 10K type strain sequencing project: providing services to taxonomists for standard genome sequencing and annotation.</title>
        <authorList>
            <consortium name="The Broad Institute Genomics Platform"/>
            <consortium name="The Broad Institute Genome Sequencing Center for Infectious Disease"/>
            <person name="Wu L."/>
            <person name="Ma J."/>
        </authorList>
    </citation>
    <scope>NUCLEOTIDE SEQUENCE [LARGE SCALE GENOMIC DNA]</scope>
    <source>
        <strain evidence="2">CGMCC 4.7131</strain>
    </source>
</reference>
<dbReference type="RefSeq" id="WP_344569163.1">
    <property type="nucleotide sequence ID" value="NZ_BAAATG010000059.1"/>
</dbReference>
<comment type="caution">
    <text evidence="1">The sequence shown here is derived from an EMBL/GenBank/DDBJ whole genome shotgun (WGS) entry which is preliminary data.</text>
</comment>
<sequence>MDFANAGFSGCRVLFDGAVFSDGRVSFTRAAFSGGWVSFTDATFSGGQVELDAATGTVPIGLVPGDGSPLPTGLNLPEAWYPSGQ</sequence>
<dbReference type="EMBL" id="JBHSKN010000012">
    <property type="protein sequence ID" value="MFC5241145.1"/>
    <property type="molecule type" value="Genomic_DNA"/>
</dbReference>
<keyword evidence="2" id="KW-1185">Reference proteome</keyword>
<protein>
    <recommendedName>
        <fullName evidence="3">Pentapeptide repeat-containing protein</fullName>
    </recommendedName>
</protein>
<name>A0ABW0DUF0_9ACTN</name>
<evidence type="ECO:0008006" key="3">
    <source>
        <dbReference type="Google" id="ProtNLM"/>
    </source>
</evidence>
<proteinExistence type="predicted"/>
<organism evidence="1 2">
    <name type="scientific">Streptomyces atrovirens</name>
    <dbReference type="NCBI Taxonomy" id="285556"/>
    <lineage>
        <taxon>Bacteria</taxon>
        <taxon>Bacillati</taxon>
        <taxon>Actinomycetota</taxon>
        <taxon>Actinomycetes</taxon>
        <taxon>Kitasatosporales</taxon>
        <taxon>Streptomycetaceae</taxon>
        <taxon>Streptomyces</taxon>
    </lineage>
</organism>
<dbReference type="Proteomes" id="UP001596035">
    <property type="component" value="Unassembled WGS sequence"/>
</dbReference>
<evidence type="ECO:0000313" key="1">
    <source>
        <dbReference type="EMBL" id="MFC5241145.1"/>
    </source>
</evidence>
<evidence type="ECO:0000313" key="2">
    <source>
        <dbReference type="Proteomes" id="UP001596035"/>
    </source>
</evidence>
<accession>A0ABW0DUF0</accession>
<gene>
    <name evidence="1" type="ORF">ACFPWV_14680</name>
</gene>